<protein>
    <submittedName>
        <fullName evidence="3">Uncharacterized protein</fullName>
    </submittedName>
</protein>
<dbReference type="AlphaFoldDB" id="A0A517TRU6"/>
<keyword evidence="2" id="KW-1133">Transmembrane helix</keyword>
<keyword evidence="4" id="KW-1185">Reference proteome</keyword>
<evidence type="ECO:0000256" key="1">
    <source>
        <dbReference type="SAM" id="MobiDB-lite"/>
    </source>
</evidence>
<feature type="region of interest" description="Disordered" evidence="1">
    <location>
        <begin position="422"/>
        <end position="444"/>
    </location>
</feature>
<feature type="transmembrane region" description="Helical" evidence="2">
    <location>
        <begin position="12"/>
        <end position="33"/>
    </location>
</feature>
<dbReference type="KEGG" id="llh:I41_02450"/>
<keyword evidence="2" id="KW-0812">Transmembrane</keyword>
<evidence type="ECO:0000313" key="4">
    <source>
        <dbReference type="Proteomes" id="UP000317909"/>
    </source>
</evidence>
<reference evidence="3 4" key="1">
    <citation type="submission" date="2019-02" db="EMBL/GenBank/DDBJ databases">
        <title>Deep-cultivation of Planctomycetes and their phenomic and genomic characterization uncovers novel biology.</title>
        <authorList>
            <person name="Wiegand S."/>
            <person name="Jogler M."/>
            <person name="Boedeker C."/>
            <person name="Pinto D."/>
            <person name="Vollmers J."/>
            <person name="Rivas-Marin E."/>
            <person name="Kohn T."/>
            <person name="Peeters S.H."/>
            <person name="Heuer A."/>
            <person name="Rast P."/>
            <person name="Oberbeckmann S."/>
            <person name="Bunk B."/>
            <person name="Jeske O."/>
            <person name="Meyerdierks A."/>
            <person name="Storesund J.E."/>
            <person name="Kallscheuer N."/>
            <person name="Luecker S."/>
            <person name="Lage O.M."/>
            <person name="Pohl T."/>
            <person name="Merkel B.J."/>
            <person name="Hornburger P."/>
            <person name="Mueller R.-W."/>
            <person name="Bruemmer F."/>
            <person name="Labrenz M."/>
            <person name="Spormann A.M."/>
            <person name="Op den Camp H."/>
            <person name="Overmann J."/>
            <person name="Amann R."/>
            <person name="Jetten M.S.M."/>
            <person name="Mascher T."/>
            <person name="Medema M.H."/>
            <person name="Devos D.P."/>
            <person name="Kaster A.-K."/>
            <person name="Ovreas L."/>
            <person name="Rohde M."/>
            <person name="Galperin M.Y."/>
            <person name="Jogler C."/>
        </authorList>
    </citation>
    <scope>NUCLEOTIDE SEQUENCE [LARGE SCALE GENOMIC DNA]</scope>
    <source>
        <strain evidence="3 4">I41</strain>
    </source>
</reference>
<organism evidence="3 4">
    <name type="scientific">Lacipirellula limnantheis</name>
    <dbReference type="NCBI Taxonomy" id="2528024"/>
    <lineage>
        <taxon>Bacteria</taxon>
        <taxon>Pseudomonadati</taxon>
        <taxon>Planctomycetota</taxon>
        <taxon>Planctomycetia</taxon>
        <taxon>Pirellulales</taxon>
        <taxon>Lacipirellulaceae</taxon>
        <taxon>Lacipirellula</taxon>
    </lineage>
</organism>
<dbReference type="EMBL" id="CP036339">
    <property type="protein sequence ID" value="QDT71090.1"/>
    <property type="molecule type" value="Genomic_DNA"/>
</dbReference>
<evidence type="ECO:0000256" key="2">
    <source>
        <dbReference type="SAM" id="Phobius"/>
    </source>
</evidence>
<keyword evidence="2" id="KW-0472">Membrane</keyword>
<sequence>MGILPQRPLYRWLLVAGSLLGVLLGTLGCWAIYSRSSLSSRIEGIRAAGYPATIADLAPKAIPADEDAAAQLATAALRFDAFAKEHGRFYNTPEGRAYESQQRRGKGASAEQLAAIRAIVERYPELDDAIERAAACDSYASRLDFSLPQPQLLQAMLDQSSNLRTVARFVRWQMELAAADGRPDEAVQKGIDLLRLAALYDAEPALNNSMVAMAVRASAASAIRDALVADSDLVVSSGLRAELDRELARFRAEDSLRQAIVTERAYVISATMQHLDDMNVIAANTIGLPMKTSFVESIDLIDPMLELADHPWHEVFKPGSQNVFQSTGRTGAMASLLAPSFKAHFDLVHRTSATLRSLRVLSALQQYAIEHGREPVGTSDLNLPAADTIDPFSGQPLIVKPTAAGWLVYSVGMNGFDDGGEFTTPKDFGVGPSKPATAKSEPGN</sequence>
<evidence type="ECO:0000313" key="3">
    <source>
        <dbReference type="EMBL" id="QDT71090.1"/>
    </source>
</evidence>
<name>A0A517TRU6_9BACT</name>
<gene>
    <name evidence="3" type="ORF">I41_02450</name>
</gene>
<dbReference type="OrthoDB" id="274376at2"/>
<accession>A0A517TRU6</accession>
<dbReference type="PROSITE" id="PS51257">
    <property type="entry name" value="PROKAR_LIPOPROTEIN"/>
    <property type="match status" value="1"/>
</dbReference>
<proteinExistence type="predicted"/>
<dbReference type="RefSeq" id="WP_145430185.1">
    <property type="nucleotide sequence ID" value="NZ_CP036339.1"/>
</dbReference>
<dbReference type="Proteomes" id="UP000317909">
    <property type="component" value="Chromosome"/>
</dbReference>